<dbReference type="STRING" id="640205.SAMN05216381_0692"/>
<organism evidence="7 8">
    <name type="scientific">Phytopseudomonas seleniipraecipitans</name>
    <dbReference type="NCBI Taxonomy" id="640205"/>
    <lineage>
        <taxon>Bacteria</taxon>
        <taxon>Pseudomonadati</taxon>
        <taxon>Pseudomonadota</taxon>
        <taxon>Gammaproteobacteria</taxon>
        <taxon>Pseudomonadales</taxon>
        <taxon>Pseudomonadaceae</taxon>
        <taxon>Phytopseudomonas</taxon>
    </lineage>
</organism>
<evidence type="ECO:0000256" key="6">
    <source>
        <dbReference type="SAM" id="Phobius"/>
    </source>
</evidence>
<dbReference type="OrthoDB" id="3831435at2"/>
<keyword evidence="4 6" id="KW-1133">Transmembrane helix</keyword>
<dbReference type="PANTHER" id="PTHR30250:SF28">
    <property type="entry name" value="POLYSACCHARIDE BIOSYNTHESIS PROTEIN"/>
    <property type="match status" value="1"/>
</dbReference>
<proteinExistence type="predicted"/>
<protein>
    <submittedName>
        <fullName evidence="7">Membrane protein involved in the export of O-antigen and teichoic acid</fullName>
    </submittedName>
</protein>
<dbReference type="GO" id="GO:0005886">
    <property type="term" value="C:plasma membrane"/>
    <property type="evidence" value="ECO:0007669"/>
    <property type="project" value="UniProtKB-SubCell"/>
</dbReference>
<evidence type="ECO:0000256" key="5">
    <source>
        <dbReference type="ARBA" id="ARBA00023136"/>
    </source>
</evidence>
<keyword evidence="5 6" id="KW-0472">Membrane</keyword>
<dbReference type="EMBL" id="FNBM01000001">
    <property type="protein sequence ID" value="SDF00928.1"/>
    <property type="molecule type" value="Genomic_DNA"/>
</dbReference>
<keyword evidence="3 6" id="KW-0812">Transmembrane</keyword>
<dbReference type="InterPro" id="IPR050833">
    <property type="entry name" value="Poly_Biosynth_Transport"/>
</dbReference>
<keyword evidence="2" id="KW-1003">Cell membrane</keyword>
<accession>A0A1G7HKK8</accession>
<feature type="transmembrane region" description="Helical" evidence="6">
    <location>
        <begin position="326"/>
        <end position="351"/>
    </location>
</feature>
<comment type="subcellular location">
    <subcellularLocation>
        <location evidence="1">Cell membrane</location>
        <topology evidence="1">Multi-pass membrane protein</topology>
    </subcellularLocation>
</comment>
<evidence type="ECO:0000256" key="1">
    <source>
        <dbReference type="ARBA" id="ARBA00004651"/>
    </source>
</evidence>
<evidence type="ECO:0000313" key="7">
    <source>
        <dbReference type="EMBL" id="SDF00928.1"/>
    </source>
</evidence>
<feature type="transmembrane region" description="Helical" evidence="6">
    <location>
        <begin position="263"/>
        <end position="282"/>
    </location>
</feature>
<feature type="transmembrane region" description="Helical" evidence="6">
    <location>
        <begin position="33"/>
        <end position="55"/>
    </location>
</feature>
<dbReference type="Pfam" id="PF13440">
    <property type="entry name" value="Polysacc_synt_3"/>
    <property type="match status" value="1"/>
</dbReference>
<feature type="transmembrane region" description="Helical" evidence="6">
    <location>
        <begin position="104"/>
        <end position="124"/>
    </location>
</feature>
<feature type="transmembrane region" description="Helical" evidence="6">
    <location>
        <begin position="390"/>
        <end position="412"/>
    </location>
</feature>
<feature type="transmembrane region" description="Helical" evidence="6">
    <location>
        <begin position="67"/>
        <end position="92"/>
    </location>
</feature>
<dbReference type="AlphaFoldDB" id="A0A1G7HKK8"/>
<evidence type="ECO:0000256" key="3">
    <source>
        <dbReference type="ARBA" id="ARBA00022692"/>
    </source>
</evidence>
<reference evidence="7 8" key="1">
    <citation type="submission" date="2016-10" db="EMBL/GenBank/DDBJ databases">
        <authorList>
            <person name="de Groot N.N."/>
        </authorList>
    </citation>
    <scope>NUCLEOTIDE SEQUENCE [LARGE SCALE GENOMIC DNA]</scope>
    <source>
        <strain evidence="7 8">LMG 25475</strain>
    </source>
</reference>
<dbReference type="Proteomes" id="UP000243378">
    <property type="component" value="Unassembled WGS sequence"/>
</dbReference>
<sequence>MDVMEPKISAPATRWTRLGATSRAALRSPVLRNIATVASGTAGAQVITLALMPVITRLYGPEAYGVLGVFMSLAFMLVPIAALTYPIAIVLPRRDSDARGLIRLSLLIASGFSLLAAVFIALFGETLASQAGVTQITPFLMLLPLVLLASAALEVTQQWLIRKQRYRLTAGVAVQQAIAHNGLRIAVGLAHASPATLLLSTAFGPLLHTAMLNWGLRRSSVADASPATAEQQAMGTRELAAHYQDFPLYRAPQMLINAVSQNLPTLVLAVFFGPVAAGFFALCKQALNVPTQLIGKSVADVYYPRISAAVNDHQPIAAMLAKATGALAVVGLVPFAVVFCFGPQLFALAFGEQWAMAGEYARWLALAEYMIFVSRPCTVAVPALALQGQFLVFEVLSTVLRIAALMAGALFLEQAEQTVMAFATAGILIYLSLIASVLFAARNWHSKADRQTRRDRP</sequence>
<evidence type="ECO:0000256" key="2">
    <source>
        <dbReference type="ARBA" id="ARBA00022475"/>
    </source>
</evidence>
<dbReference type="PANTHER" id="PTHR30250">
    <property type="entry name" value="PST FAMILY PREDICTED COLANIC ACID TRANSPORTER"/>
    <property type="match status" value="1"/>
</dbReference>
<feature type="transmembrane region" description="Helical" evidence="6">
    <location>
        <begin position="363"/>
        <end position="384"/>
    </location>
</feature>
<feature type="transmembrane region" description="Helical" evidence="6">
    <location>
        <begin position="136"/>
        <end position="155"/>
    </location>
</feature>
<evidence type="ECO:0000256" key="4">
    <source>
        <dbReference type="ARBA" id="ARBA00022989"/>
    </source>
</evidence>
<evidence type="ECO:0000313" key="8">
    <source>
        <dbReference type="Proteomes" id="UP000243378"/>
    </source>
</evidence>
<name>A0A1G7HKK8_9GAMM</name>
<feature type="transmembrane region" description="Helical" evidence="6">
    <location>
        <begin position="419"/>
        <end position="441"/>
    </location>
</feature>
<gene>
    <name evidence="7" type="ORF">SAMN05216381_0692</name>
</gene>